<dbReference type="EMBL" id="LAZR01003442">
    <property type="protein sequence ID" value="KKN18285.1"/>
    <property type="molecule type" value="Genomic_DNA"/>
</dbReference>
<reference evidence="1" key="1">
    <citation type="journal article" date="2015" name="Nature">
        <title>Complex archaea that bridge the gap between prokaryotes and eukaryotes.</title>
        <authorList>
            <person name="Spang A."/>
            <person name="Saw J.H."/>
            <person name="Jorgensen S.L."/>
            <person name="Zaremba-Niedzwiedzka K."/>
            <person name="Martijn J."/>
            <person name="Lind A.E."/>
            <person name="van Eijk R."/>
            <person name="Schleper C."/>
            <person name="Guy L."/>
            <person name="Ettema T.J."/>
        </authorList>
    </citation>
    <scope>NUCLEOTIDE SEQUENCE</scope>
</reference>
<organism evidence="1">
    <name type="scientific">marine sediment metagenome</name>
    <dbReference type="NCBI Taxonomy" id="412755"/>
    <lineage>
        <taxon>unclassified sequences</taxon>
        <taxon>metagenomes</taxon>
        <taxon>ecological metagenomes</taxon>
    </lineage>
</organism>
<protein>
    <submittedName>
        <fullName evidence="1">Uncharacterized protein</fullName>
    </submittedName>
</protein>
<evidence type="ECO:0000313" key="1">
    <source>
        <dbReference type="EMBL" id="KKN18285.1"/>
    </source>
</evidence>
<name>A0A0F9NFK2_9ZZZZ</name>
<gene>
    <name evidence="1" type="ORF">LCGC14_0957280</name>
</gene>
<dbReference type="AlphaFoldDB" id="A0A0F9NFK2"/>
<sequence>MKLPKELQEKKKKKRKSIVSKHEIEFSKLNSKINKKCRFTGCLFPDRTLCSSISGIKAHSIQRNKILTSINYIEIGILL</sequence>
<comment type="caution">
    <text evidence="1">The sequence shown here is derived from an EMBL/GenBank/DDBJ whole genome shotgun (WGS) entry which is preliminary data.</text>
</comment>
<accession>A0A0F9NFK2</accession>
<proteinExistence type="predicted"/>